<organism evidence="1 2">
    <name type="scientific">Hepatospora eriocheir</name>
    <dbReference type="NCBI Taxonomy" id="1081669"/>
    <lineage>
        <taxon>Eukaryota</taxon>
        <taxon>Fungi</taxon>
        <taxon>Fungi incertae sedis</taxon>
        <taxon>Microsporidia</taxon>
        <taxon>Hepatosporidae</taxon>
        <taxon>Hepatospora</taxon>
    </lineage>
</organism>
<reference evidence="1 2" key="1">
    <citation type="journal article" date="2017" name="Environ. Microbiol.">
        <title>Decay of the glycolytic pathway and adaptation to intranuclear parasitism within Enterocytozoonidae microsporidia.</title>
        <authorList>
            <person name="Wiredu Boakye D."/>
            <person name="Jaroenlak P."/>
            <person name="Prachumwat A."/>
            <person name="Williams T.A."/>
            <person name="Bateman K.S."/>
            <person name="Itsathitphaisarn O."/>
            <person name="Sritunyalucksana K."/>
            <person name="Paszkiewicz K.H."/>
            <person name="Moore K.A."/>
            <person name="Stentiford G.D."/>
            <person name="Williams B.A."/>
        </authorList>
    </citation>
    <scope>NUCLEOTIDE SEQUENCE [LARGE SCALE GENOMIC DNA]</scope>
    <source>
        <strain evidence="1 2">GB1</strain>
    </source>
</reference>
<comment type="caution">
    <text evidence="1">The sequence shown here is derived from an EMBL/GenBank/DDBJ whole genome shotgun (WGS) entry which is preliminary data.</text>
</comment>
<name>A0A1X0Q6T9_9MICR</name>
<evidence type="ECO:0000313" key="2">
    <source>
        <dbReference type="Proteomes" id="UP000192356"/>
    </source>
</evidence>
<evidence type="ECO:0000313" key="1">
    <source>
        <dbReference type="EMBL" id="ORD95460.1"/>
    </source>
</evidence>
<dbReference type="EMBL" id="LVKB01000303">
    <property type="protein sequence ID" value="ORD95460.1"/>
    <property type="molecule type" value="Genomic_DNA"/>
</dbReference>
<sequence length="189" mass="22474">MNKQKDELVNKRRRFNELTEMINNYPTYDNSLKDLITEKCHLEKEYYKLKETKNIAVIRNKESEIKLSKLKEKLFSIKSTILNREKDFEGLFEELSNLKFIDSHSRNNLEETVQKINKDIDFQRGRKEIFTYFKEKLIDNKCVLCKKNLSEKEVVAINNLLNKSIKTLEGVISEKISMLENQNNLLNSF</sequence>
<dbReference type="Proteomes" id="UP000192356">
    <property type="component" value="Unassembled WGS sequence"/>
</dbReference>
<accession>A0A1X0Q6T9</accession>
<gene>
    <name evidence="1" type="ORF">HERIO_2482</name>
</gene>
<dbReference type="VEuPathDB" id="MicrosporidiaDB:HERIO_2482"/>
<protein>
    <submittedName>
        <fullName evidence="1">Uncharacterized protein</fullName>
    </submittedName>
</protein>
<keyword evidence="2" id="KW-1185">Reference proteome</keyword>
<proteinExistence type="predicted"/>
<dbReference type="AlphaFoldDB" id="A0A1X0Q6T9"/>